<gene>
    <name evidence="1" type="ORF">WJX73_004915</name>
</gene>
<evidence type="ECO:0008006" key="3">
    <source>
        <dbReference type="Google" id="ProtNLM"/>
    </source>
</evidence>
<reference evidence="1 2" key="1">
    <citation type="journal article" date="2024" name="Nat. Commun.">
        <title>Phylogenomics reveals the evolutionary origins of lichenization in chlorophyte algae.</title>
        <authorList>
            <person name="Puginier C."/>
            <person name="Libourel C."/>
            <person name="Otte J."/>
            <person name="Skaloud P."/>
            <person name="Haon M."/>
            <person name="Grisel S."/>
            <person name="Petersen M."/>
            <person name="Berrin J.G."/>
            <person name="Delaux P.M."/>
            <person name="Dal Grande F."/>
            <person name="Keller J."/>
        </authorList>
    </citation>
    <scope>NUCLEOTIDE SEQUENCE [LARGE SCALE GENOMIC DNA]</scope>
    <source>
        <strain evidence="1 2">SAG 2036</strain>
    </source>
</reference>
<accession>A0AAW1NW24</accession>
<keyword evidence="2" id="KW-1185">Reference proteome</keyword>
<name>A0AAW1NW24_9CHLO</name>
<dbReference type="AlphaFoldDB" id="A0AAW1NW24"/>
<dbReference type="Proteomes" id="UP001465755">
    <property type="component" value="Unassembled WGS sequence"/>
</dbReference>
<protein>
    <recommendedName>
        <fullName evidence="3">F-box domain-containing protein</fullName>
    </recommendedName>
</protein>
<evidence type="ECO:0000313" key="2">
    <source>
        <dbReference type="Proteomes" id="UP001465755"/>
    </source>
</evidence>
<dbReference type="EMBL" id="JALJOQ010000087">
    <property type="protein sequence ID" value="KAK9799775.1"/>
    <property type="molecule type" value="Genomic_DNA"/>
</dbReference>
<proteinExistence type="predicted"/>
<organism evidence="1 2">
    <name type="scientific">Symbiochloris irregularis</name>
    <dbReference type="NCBI Taxonomy" id="706552"/>
    <lineage>
        <taxon>Eukaryota</taxon>
        <taxon>Viridiplantae</taxon>
        <taxon>Chlorophyta</taxon>
        <taxon>core chlorophytes</taxon>
        <taxon>Trebouxiophyceae</taxon>
        <taxon>Trebouxiales</taxon>
        <taxon>Trebouxiaceae</taxon>
        <taxon>Symbiochloris</taxon>
    </lineage>
</organism>
<comment type="caution">
    <text evidence="1">The sequence shown here is derived from an EMBL/GenBank/DDBJ whole genome shotgun (WGS) entry which is preliminary data.</text>
</comment>
<evidence type="ECO:0000313" key="1">
    <source>
        <dbReference type="EMBL" id="KAK9799775.1"/>
    </source>
</evidence>
<sequence>MWRNLPGTVWQHMQLDVPTLLKIRQVCRDWKEQLSLQITQICVAPGDHLDAFAVLLQKLASVRSVSGV</sequence>